<reference evidence="1 2" key="1">
    <citation type="journal article" date="2015" name="Biotechnol. Biofuels">
        <title>Enhanced degradation of softwood versus hardwood by the white-rot fungus Pycnoporus coccineus.</title>
        <authorList>
            <person name="Couturier M."/>
            <person name="Navarro D."/>
            <person name="Chevret D."/>
            <person name="Henrissat B."/>
            <person name="Piumi F."/>
            <person name="Ruiz-Duenas F.J."/>
            <person name="Martinez A.T."/>
            <person name="Grigoriev I.V."/>
            <person name="Riley R."/>
            <person name="Lipzen A."/>
            <person name="Berrin J.G."/>
            <person name="Master E.R."/>
            <person name="Rosso M.N."/>
        </authorList>
    </citation>
    <scope>NUCLEOTIDE SEQUENCE [LARGE SCALE GENOMIC DNA]</scope>
    <source>
        <strain evidence="1 2">BRFM310</strain>
    </source>
</reference>
<dbReference type="AlphaFoldDB" id="A0A1Y2J305"/>
<dbReference type="EMBL" id="KZ084087">
    <property type="protein sequence ID" value="OSD07727.1"/>
    <property type="molecule type" value="Genomic_DNA"/>
</dbReference>
<evidence type="ECO:0000313" key="1">
    <source>
        <dbReference type="EMBL" id="OSD07727.1"/>
    </source>
</evidence>
<organism evidence="1 2">
    <name type="scientific">Trametes coccinea (strain BRFM310)</name>
    <name type="common">Pycnoporus coccineus</name>
    <dbReference type="NCBI Taxonomy" id="1353009"/>
    <lineage>
        <taxon>Eukaryota</taxon>
        <taxon>Fungi</taxon>
        <taxon>Dikarya</taxon>
        <taxon>Basidiomycota</taxon>
        <taxon>Agaricomycotina</taxon>
        <taxon>Agaricomycetes</taxon>
        <taxon>Polyporales</taxon>
        <taxon>Polyporaceae</taxon>
        <taxon>Trametes</taxon>
    </lineage>
</organism>
<proteinExistence type="predicted"/>
<sequence length="305" mass="35019">MEDECMVDPTVLTSYLRQAYLPPLNLDESLPPVQYFAAAWPPIEELYMDQQRLIRRVLAIPILALQNAVRLYYTGFEKRLRVDWANTRLTLPCPGVTMLTKQGFAIQTIKCEMGFLGALEFFVLSTAAEAVRTIEKRQFDEDELKFVRLRVTSVRSTKRLWTVYSFGPQHAPTSPLRPGIAIIAIPPWLMGLGDMQEFSSRRVFAENELDREIPGNPPWTNAMKTWAMLYDSCRVSGYRWFVVTSYQYWIFGTWSAEWSGAQVTEPVPFDKTVGMTIVEMLAFWIECARGKCSWWRIAADAPQGS</sequence>
<accession>A0A1Y2J305</accession>
<name>A0A1Y2J305_TRAC3</name>
<keyword evidence="2" id="KW-1185">Reference proteome</keyword>
<protein>
    <submittedName>
        <fullName evidence="1">Uncharacterized protein</fullName>
    </submittedName>
</protein>
<gene>
    <name evidence="1" type="ORF">PYCCODRAFT_1455819</name>
</gene>
<dbReference type="OrthoDB" id="2579508at2759"/>
<evidence type="ECO:0000313" key="2">
    <source>
        <dbReference type="Proteomes" id="UP000193067"/>
    </source>
</evidence>
<dbReference type="Proteomes" id="UP000193067">
    <property type="component" value="Unassembled WGS sequence"/>
</dbReference>